<comment type="caution">
    <text evidence="2">The sequence shown here is derived from an EMBL/GenBank/DDBJ whole genome shotgun (WGS) entry which is preliminary data.</text>
</comment>
<dbReference type="PANTHER" id="PTHR35218">
    <property type="entry name" value="RNASE H DOMAIN-CONTAINING PROTEIN"/>
    <property type="match status" value="1"/>
</dbReference>
<dbReference type="Proteomes" id="UP000829196">
    <property type="component" value="Unassembled WGS sequence"/>
</dbReference>
<dbReference type="PANTHER" id="PTHR35218:SF7">
    <property type="entry name" value="ENDONUCLEASE_EXONUCLEASE_PHOSPHATASE"/>
    <property type="match status" value="1"/>
</dbReference>
<keyword evidence="3" id="KW-1185">Reference proteome</keyword>
<dbReference type="SUPFAM" id="SSF56219">
    <property type="entry name" value="DNase I-like"/>
    <property type="match status" value="1"/>
</dbReference>
<evidence type="ECO:0000259" key="1">
    <source>
        <dbReference type="Pfam" id="PF03372"/>
    </source>
</evidence>
<gene>
    <name evidence="2" type="ORF">KFK09_005782</name>
</gene>
<dbReference type="SMR" id="A0A8T3BWS4"/>
<protein>
    <recommendedName>
        <fullName evidence="1">Endonuclease/exonuclease/phosphatase domain-containing protein</fullName>
    </recommendedName>
</protein>
<reference evidence="2" key="1">
    <citation type="journal article" date="2022" name="Front. Genet.">
        <title>Chromosome-Scale Assembly of the Dendrobium nobile Genome Provides Insights Into the Molecular Mechanism of the Biosynthesis of the Medicinal Active Ingredient of Dendrobium.</title>
        <authorList>
            <person name="Xu Q."/>
            <person name="Niu S.-C."/>
            <person name="Li K.-L."/>
            <person name="Zheng P.-J."/>
            <person name="Zhang X.-J."/>
            <person name="Jia Y."/>
            <person name="Liu Y."/>
            <person name="Niu Y.-X."/>
            <person name="Yu L.-H."/>
            <person name="Chen D.-F."/>
            <person name="Zhang G.-Q."/>
        </authorList>
    </citation>
    <scope>NUCLEOTIDE SEQUENCE</scope>
    <source>
        <tissue evidence="2">Leaf</tissue>
    </source>
</reference>
<organism evidence="2 3">
    <name type="scientific">Dendrobium nobile</name>
    <name type="common">Orchid</name>
    <dbReference type="NCBI Taxonomy" id="94219"/>
    <lineage>
        <taxon>Eukaryota</taxon>
        <taxon>Viridiplantae</taxon>
        <taxon>Streptophyta</taxon>
        <taxon>Embryophyta</taxon>
        <taxon>Tracheophyta</taxon>
        <taxon>Spermatophyta</taxon>
        <taxon>Magnoliopsida</taxon>
        <taxon>Liliopsida</taxon>
        <taxon>Asparagales</taxon>
        <taxon>Orchidaceae</taxon>
        <taxon>Epidendroideae</taxon>
        <taxon>Malaxideae</taxon>
        <taxon>Dendrobiinae</taxon>
        <taxon>Dendrobium</taxon>
    </lineage>
</organism>
<evidence type="ECO:0000313" key="2">
    <source>
        <dbReference type="EMBL" id="KAI0523387.1"/>
    </source>
</evidence>
<proteinExistence type="predicted"/>
<dbReference type="Gene3D" id="3.60.10.10">
    <property type="entry name" value="Endonuclease/exonuclease/phosphatase"/>
    <property type="match status" value="1"/>
</dbReference>
<feature type="domain" description="Endonuclease/exonuclease/phosphatase" evidence="1">
    <location>
        <begin position="7"/>
        <end position="176"/>
    </location>
</feature>
<dbReference type="InterPro" id="IPR005135">
    <property type="entry name" value="Endo/exonuclease/phosphatase"/>
</dbReference>
<dbReference type="AlphaFoldDB" id="A0A8T3BWS4"/>
<dbReference type="Pfam" id="PF03372">
    <property type="entry name" value="Exo_endo_phos"/>
    <property type="match status" value="1"/>
</dbReference>
<dbReference type="OrthoDB" id="786811at2759"/>
<dbReference type="InterPro" id="IPR036691">
    <property type="entry name" value="Endo/exonu/phosph_ase_sf"/>
</dbReference>
<name>A0A8T3BWS4_DENNO</name>
<dbReference type="GO" id="GO:0003824">
    <property type="term" value="F:catalytic activity"/>
    <property type="evidence" value="ECO:0007669"/>
    <property type="project" value="InterPro"/>
</dbReference>
<accession>A0A8T3BWS4</accession>
<dbReference type="EMBL" id="JAGYWB010000005">
    <property type="protein sequence ID" value="KAI0523387.1"/>
    <property type="molecule type" value="Genomic_DNA"/>
</dbReference>
<sequence length="178" mass="20440">MSSIIIWNCRGARKKQTGHCLRSLIGGNEVYFVELVETMIEDISRPEVDTLIGSCWDFFHFPANGRSGGLLALWRRDITQFEVIKTMDQVLVGHLVLPNSQKWAIAIVYANKDYHARRILWNMISSSIDADLPVIVGGDFNCCLGQSEKKGGTRYSYLALLRRWHILWWIMTYTIWGS</sequence>
<evidence type="ECO:0000313" key="3">
    <source>
        <dbReference type="Proteomes" id="UP000829196"/>
    </source>
</evidence>